<evidence type="ECO:0000256" key="1">
    <source>
        <dbReference type="ARBA" id="ARBA00006538"/>
    </source>
</evidence>
<evidence type="ECO:0000259" key="11">
    <source>
        <dbReference type="Pfam" id="PF13622"/>
    </source>
</evidence>
<dbReference type="Pfam" id="PF13622">
    <property type="entry name" value="4HBT_3"/>
    <property type="match status" value="1"/>
</dbReference>
<evidence type="ECO:0000256" key="2">
    <source>
        <dbReference type="ARBA" id="ARBA00011881"/>
    </source>
</evidence>
<reference evidence="12 13" key="1">
    <citation type="submission" date="2016-11" db="EMBL/GenBank/DDBJ databases">
        <authorList>
            <person name="Jaros S."/>
            <person name="Januszkiewicz K."/>
            <person name="Wedrychowicz H."/>
        </authorList>
    </citation>
    <scope>NUCLEOTIDE SEQUENCE [LARGE SCALE GENOMIC DNA]</scope>
    <source>
        <strain evidence="12 13">ACAM 12</strain>
    </source>
</reference>
<dbReference type="GO" id="GO:0047617">
    <property type="term" value="F:fatty acyl-CoA hydrolase activity"/>
    <property type="evidence" value="ECO:0007669"/>
    <property type="project" value="UniProtKB-EC"/>
</dbReference>
<evidence type="ECO:0000256" key="3">
    <source>
        <dbReference type="ARBA" id="ARBA00022801"/>
    </source>
</evidence>
<name>A0A1M7HUW6_9GAMM</name>
<dbReference type="PANTHER" id="PTHR11066:SF34">
    <property type="entry name" value="ACYL-COENZYME A THIOESTERASE 8"/>
    <property type="match status" value="1"/>
</dbReference>
<evidence type="ECO:0000313" key="13">
    <source>
        <dbReference type="Proteomes" id="UP000190911"/>
    </source>
</evidence>
<comment type="subunit">
    <text evidence="2">Homotetramer.</text>
</comment>
<evidence type="ECO:0000256" key="7">
    <source>
        <dbReference type="ARBA" id="ARBA00071120"/>
    </source>
</evidence>
<dbReference type="CDD" id="cd03445">
    <property type="entry name" value="Thioesterase_II_repeat2"/>
    <property type="match status" value="1"/>
</dbReference>
<evidence type="ECO:0000256" key="8">
    <source>
        <dbReference type="ARBA" id="ARBA00079653"/>
    </source>
</evidence>
<dbReference type="Gene3D" id="2.40.160.210">
    <property type="entry name" value="Acyl-CoA thioesterase, double hotdog domain"/>
    <property type="match status" value="1"/>
</dbReference>
<dbReference type="EC" id="3.1.2.20" evidence="5"/>
<dbReference type="InterPro" id="IPR042171">
    <property type="entry name" value="Acyl-CoA_hotdog"/>
</dbReference>
<accession>A0A1M7HUW6</accession>
<comment type="similarity">
    <text evidence="1">Belongs to the C/M/P thioester hydrolase family.</text>
</comment>
<keyword evidence="13" id="KW-1185">Reference proteome</keyword>
<dbReference type="EMBL" id="LT670847">
    <property type="protein sequence ID" value="SHM32265.1"/>
    <property type="molecule type" value="Genomic_DNA"/>
</dbReference>
<evidence type="ECO:0000256" key="5">
    <source>
        <dbReference type="ARBA" id="ARBA00038894"/>
    </source>
</evidence>
<proteinExistence type="inferred from homology"/>
<keyword evidence="4" id="KW-0443">Lipid metabolism</keyword>
<dbReference type="GO" id="GO:0006637">
    <property type="term" value="P:acyl-CoA metabolic process"/>
    <property type="evidence" value="ECO:0007669"/>
    <property type="project" value="InterPro"/>
</dbReference>
<dbReference type="STRING" id="29571.SAMN05878437_2360"/>
<dbReference type="Proteomes" id="UP000190911">
    <property type="component" value="Chromosome I"/>
</dbReference>
<dbReference type="PANTHER" id="PTHR11066">
    <property type="entry name" value="ACYL-COA THIOESTERASE"/>
    <property type="match status" value="1"/>
</dbReference>
<dbReference type="SUPFAM" id="SSF54637">
    <property type="entry name" value="Thioesterase/thiol ester dehydrase-isomerase"/>
    <property type="match status" value="2"/>
</dbReference>
<dbReference type="FunCoup" id="A0A1M7HUW6">
    <property type="interactions" value="335"/>
</dbReference>
<gene>
    <name evidence="12" type="ORF">SAMN05878437_2360</name>
</gene>
<dbReference type="GO" id="GO:0005829">
    <property type="term" value="C:cytosol"/>
    <property type="evidence" value="ECO:0007669"/>
    <property type="project" value="TreeGrafter"/>
</dbReference>
<evidence type="ECO:0000256" key="6">
    <source>
        <dbReference type="ARBA" id="ARBA00050943"/>
    </source>
</evidence>
<dbReference type="GO" id="GO:0009062">
    <property type="term" value="P:fatty acid catabolic process"/>
    <property type="evidence" value="ECO:0007669"/>
    <property type="project" value="TreeGrafter"/>
</dbReference>
<dbReference type="CDD" id="cd03444">
    <property type="entry name" value="Thioesterase_II_repeat1"/>
    <property type="match status" value="1"/>
</dbReference>
<feature type="domain" description="Acyl-CoA thioesterase 2 C-terminal" evidence="10">
    <location>
        <begin position="172"/>
        <end position="275"/>
    </location>
</feature>
<dbReference type="Pfam" id="PF02551">
    <property type="entry name" value="Acyl_CoA_thio"/>
    <property type="match status" value="1"/>
</dbReference>
<evidence type="ECO:0000313" key="12">
    <source>
        <dbReference type="EMBL" id="SHM32265.1"/>
    </source>
</evidence>
<keyword evidence="3" id="KW-0378">Hydrolase</keyword>
<evidence type="ECO:0000256" key="9">
    <source>
        <dbReference type="SAM" id="MobiDB-lite"/>
    </source>
</evidence>
<protein>
    <recommendedName>
        <fullName evidence="7">Acyl-CoA thioesterase 2</fullName>
        <ecNumber evidence="5">3.1.2.20</ecNumber>
    </recommendedName>
    <alternativeName>
        <fullName evidence="8">Thioesterase II</fullName>
    </alternativeName>
</protein>
<dbReference type="RefSeq" id="WP_231897181.1">
    <property type="nucleotide sequence ID" value="NZ_LT670847.1"/>
</dbReference>
<dbReference type="AlphaFoldDB" id="A0A1M7HUW6"/>
<feature type="domain" description="Acyl-CoA thioesterase-like N-terminal HotDog" evidence="11">
    <location>
        <begin position="41"/>
        <end position="116"/>
    </location>
</feature>
<dbReference type="InterPro" id="IPR025652">
    <property type="entry name" value="TesB_C"/>
</dbReference>
<dbReference type="InParanoid" id="A0A1M7HUW6"/>
<feature type="region of interest" description="Disordered" evidence="9">
    <location>
        <begin position="57"/>
        <end position="76"/>
    </location>
</feature>
<sequence length="284" mass="31544">MNDEPMTGNDALGRLVALLDLEPLEDTLFRGQSQDLGLPQLYGGQVLGQALAAATNTVPEDRRPHSQHGYFLRPGDPHRPVVYQVDKVRDGGSFTTRRVTAIQKGRPIFFCSASFQIAEQSPLHHQAPMPDVPSPEVLLEKNGAARHAHTKGHPSRFLLLPQQADDNQPARRCLWFRFDGTLPDAPALHRHLLSYASDFNLLTTALVPHGVAFTDPRLQIASLDHALWLHDDARLDDWLLYVIESPWAGNARGLAQGHIYRRDGRLVASTAQEGLTRLHSAPVR</sequence>
<dbReference type="InterPro" id="IPR049449">
    <property type="entry name" value="TesB_ACOT8-like_N"/>
</dbReference>
<evidence type="ECO:0000259" key="10">
    <source>
        <dbReference type="Pfam" id="PF02551"/>
    </source>
</evidence>
<organism evidence="12 13">
    <name type="scientific">Vreelandella subglaciescola</name>
    <dbReference type="NCBI Taxonomy" id="29571"/>
    <lineage>
        <taxon>Bacteria</taxon>
        <taxon>Pseudomonadati</taxon>
        <taxon>Pseudomonadota</taxon>
        <taxon>Gammaproteobacteria</taxon>
        <taxon>Oceanospirillales</taxon>
        <taxon>Halomonadaceae</taxon>
        <taxon>Vreelandella</taxon>
    </lineage>
</organism>
<comment type="catalytic activity">
    <reaction evidence="6">
        <text>a fatty acyl-CoA + H2O = a fatty acid + CoA + H(+)</text>
        <dbReference type="Rhea" id="RHEA:16781"/>
        <dbReference type="ChEBI" id="CHEBI:15377"/>
        <dbReference type="ChEBI" id="CHEBI:15378"/>
        <dbReference type="ChEBI" id="CHEBI:28868"/>
        <dbReference type="ChEBI" id="CHEBI:57287"/>
        <dbReference type="ChEBI" id="CHEBI:77636"/>
        <dbReference type="EC" id="3.1.2.20"/>
    </reaction>
    <physiologicalReaction direction="left-to-right" evidence="6">
        <dbReference type="Rhea" id="RHEA:16782"/>
    </physiologicalReaction>
</comment>
<dbReference type="InterPro" id="IPR003703">
    <property type="entry name" value="Acyl_CoA_thio"/>
</dbReference>
<evidence type="ECO:0000256" key="4">
    <source>
        <dbReference type="ARBA" id="ARBA00023098"/>
    </source>
</evidence>
<dbReference type="InterPro" id="IPR029069">
    <property type="entry name" value="HotDog_dom_sf"/>
</dbReference>
<dbReference type="FunFam" id="2.40.160.210:FF:000001">
    <property type="entry name" value="Acyl-CoA thioesterase II"/>
    <property type="match status" value="1"/>
</dbReference>